<evidence type="ECO:0000313" key="1">
    <source>
        <dbReference type="EMBL" id="KMZ61077.1"/>
    </source>
</evidence>
<sequence>MPCMVESYVDHIEHQHIEKGLEEPVHDLTSVECYFQFPVCSIKPNIPLVALEPPEPYEIFPTYHTTF</sequence>
<evidence type="ECO:0000313" key="2">
    <source>
        <dbReference type="Proteomes" id="UP000036987"/>
    </source>
</evidence>
<keyword evidence="2" id="KW-1185">Reference proteome</keyword>
<proteinExistence type="predicted"/>
<dbReference type="AlphaFoldDB" id="A0A0K9NYJ7"/>
<accession>A0A0K9NYJ7</accession>
<organism evidence="1 2">
    <name type="scientific">Zostera marina</name>
    <name type="common">Eelgrass</name>
    <dbReference type="NCBI Taxonomy" id="29655"/>
    <lineage>
        <taxon>Eukaryota</taxon>
        <taxon>Viridiplantae</taxon>
        <taxon>Streptophyta</taxon>
        <taxon>Embryophyta</taxon>
        <taxon>Tracheophyta</taxon>
        <taxon>Spermatophyta</taxon>
        <taxon>Magnoliopsida</taxon>
        <taxon>Liliopsida</taxon>
        <taxon>Zosteraceae</taxon>
        <taxon>Zostera</taxon>
    </lineage>
</organism>
<comment type="caution">
    <text evidence="1">The sequence shown here is derived from an EMBL/GenBank/DDBJ whole genome shotgun (WGS) entry which is preliminary data.</text>
</comment>
<name>A0A0K9NYJ7_ZOSMR</name>
<gene>
    <name evidence="1" type="ORF">ZOSMA_54G00060</name>
</gene>
<reference evidence="2" key="1">
    <citation type="journal article" date="2016" name="Nature">
        <title>The genome of the seagrass Zostera marina reveals angiosperm adaptation to the sea.</title>
        <authorList>
            <person name="Olsen J.L."/>
            <person name="Rouze P."/>
            <person name="Verhelst B."/>
            <person name="Lin Y.-C."/>
            <person name="Bayer T."/>
            <person name="Collen J."/>
            <person name="Dattolo E."/>
            <person name="De Paoli E."/>
            <person name="Dittami S."/>
            <person name="Maumus F."/>
            <person name="Michel G."/>
            <person name="Kersting A."/>
            <person name="Lauritano C."/>
            <person name="Lohaus R."/>
            <person name="Toepel M."/>
            <person name="Tonon T."/>
            <person name="Vanneste K."/>
            <person name="Amirebrahimi M."/>
            <person name="Brakel J."/>
            <person name="Bostroem C."/>
            <person name="Chovatia M."/>
            <person name="Grimwood J."/>
            <person name="Jenkins J.W."/>
            <person name="Jueterbock A."/>
            <person name="Mraz A."/>
            <person name="Stam W.T."/>
            <person name="Tice H."/>
            <person name="Bornberg-Bauer E."/>
            <person name="Green P.J."/>
            <person name="Pearson G.A."/>
            <person name="Procaccini G."/>
            <person name="Duarte C.M."/>
            <person name="Schmutz J."/>
            <person name="Reusch T.B.H."/>
            <person name="Van de Peer Y."/>
        </authorList>
    </citation>
    <scope>NUCLEOTIDE SEQUENCE [LARGE SCALE GENOMIC DNA]</scope>
    <source>
        <strain evidence="2">cv. Finnish</strain>
    </source>
</reference>
<dbReference type="Proteomes" id="UP000036987">
    <property type="component" value="Unassembled WGS sequence"/>
</dbReference>
<protein>
    <submittedName>
        <fullName evidence="1">Uncharacterized protein</fullName>
    </submittedName>
</protein>
<dbReference type="EMBL" id="LFYR01001529">
    <property type="protein sequence ID" value="KMZ61077.1"/>
    <property type="molecule type" value="Genomic_DNA"/>
</dbReference>